<dbReference type="eggNOG" id="KOG0974">
    <property type="taxonomic scope" value="Eukaryota"/>
</dbReference>
<evidence type="ECO:0000256" key="3">
    <source>
        <dbReference type="ARBA" id="ARBA00022574"/>
    </source>
</evidence>
<keyword evidence="5" id="KW-0677">Repeat</keyword>
<protein>
    <recommendedName>
        <fullName evidence="10">Anaphase-promoting complex subunit 4 WD40 domain-containing protein</fullName>
    </recommendedName>
</protein>
<keyword evidence="3 7" id="KW-0853">WD repeat</keyword>
<dbReference type="GO" id="GO:0005768">
    <property type="term" value="C:endosome"/>
    <property type="evidence" value="ECO:0007669"/>
    <property type="project" value="EnsemblFungi"/>
</dbReference>
<dbReference type="Proteomes" id="UP000005666">
    <property type="component" value="Chromosome 10"/>
</dbReference>
<sequence length="1004" mass="113577">MQELNHVGPSLCVKFHKEFVYAAYGPYLQQYNYKTSELLNQCLIFKENKVHGFDISADGKNVIAYGARSVSILSLESINTSKSLVDREQLVEEWVITGTFSKLGDKVFLLTCYNRVIICDLKCNVIGIKSVPEEKSILYSGSIEVLSEDRVYVNAGTVIGGVIVWDLFCESILHTLQGHEGSIFYVTSSDDGKYIASCSDDRSIILWDMETGEQLSTGWGHTARIWNLKFYDNNTQLISVSEDCTCRTWAIETLNSDEINLVQKNIYEVHQIKNVWGLDVCNSEMIAVTAGNDGRIKLVDLLQATRYGNENELFSLGDISSSANVEFSKDELIKGFEWFSFGAVVHTSSGQLVTYNRQSFSWSPIALSENMESYSISGGIQSKNTVVFSNNKNDIILIRFNSKGQLIKLAKHTLEYLAKVTNTMIKDIDDDTFLITLESPNPKDPFVCLIIQNDTYDVNAEHRFSKPSNFVSASLELYGNYLLVGARYSSLGIFDLDDNHRTPVVIRKISAGDTTTSVKFIEKQLNIPIFSITNRDGFYDFISINFDIITNDNKNFYDIIHQNKVAKGFLEGAYFNDKNEYIVYGFKSTLFYIFNETNSYELASQVCGGSHRQWKLCDDGLNKILLYNKGSNIYFRRISQNFTPEVLRNGLHGREIRDISILKEKTYKNGYLFCTASEDTTVRLSHFNNLNGTITNYWLERQHVSGLQRCKFINDEFMVTCSAREELFLWHINNESLDRAYIAVRQSLPTSTENPDLRIMDFDVKFLESKKDFILTSVYSDSVIKVWYYNFASNSFILLMEGKYQTCCIFNVSLEILNNKLLLIITPTDGHVIVYNITNCIPFEVVPGNDYLRDNKLEIVLSLLPNHDVKFPVHQSSIKTICTFVDKTDNSVTLYTGGDDNGLAIVKLNVENSTDKIVGKVVCFEKKAAASTITSVNLFNNNTKLLTASVDQIVRIWDVCGDKLVQEQRKYTTTADTGVADIVRLDNGSDIALIGGVGLSIWKL</sequence>
<evidence type="ECO:0000256" key="1">
    <source>
        <dbReference type="ARBA" id="ARBA00004496"/>
    </source>
</evidence>
<evidence type="ECO:0008006" key="10">
    <source>
        <dbReference type="Google" id="ProtNLM"/>
    </source>
</evidence>
<dbReference type="OMA" id="GGAHRQW"/>
<dbReference type="RefSeq" id="XP_003687470.1">
    <property type="nucleotide sequence ID" value="XM_003687422.1"/>
</dbReference>
<dbReference type="InterPro" id="IPR001680">
    <property type="entry name" value="WD40_rpt"/>
</dbReference>
<keyword evidence="9" id="KW-1185">Reference proteome</keyword>
<comment type="subcellular location">
    <subcellularLocation>
        <location evidence="1">Cytoplasm</location>
    </subcellularLocation>
</comment>
<evidence type="ECO:0000256" key="7">
    <source>
        <dbReference type="PROSITE-ProRule" id="PRU00221"/>
    </source>
</evidence>
<dbReference type="AlphaFoldDB" id="G8BYU4"/>
<dbReference type="STRING" id="1071381.G8BYU4"/>
<dbReference type="InterPro" id="IPR036322">
    <property type="entry name" value="WD40_repeat_dom_sf"/>
</dbReference>
<reference evidence="8 9" key="1">
    <citation type="journal article" date="2011" name="Proc. Natl. Acad. Sci. U.S.A.">
        <title>Evolutionary erosion of yeast sex chromosomes by mating-type switching accidents.</title>
        <authorList>
            <person name="Gordon J.L."/>
            <person name="Armisen D."/>
            <person name="Proux-Wera E."/>
            <person name="Oheigeartaigh S.S."/>
            <person name="Byrne K.P."/>
            <person name="Wolfe K.H."/>
        </authorList>
    </citation>
    <scope>NUCLEOTIDE SEQUENCE [LARGE SCALE GENOMIC DNA]</scope>
    <source>
        <strain evidence="9">ATCC 24235 / CBS 4417 / NBRC 1672 / NRRL Y-8282 / UCD 70-5</strain>
    </source>
</reference>
<dbReference type="SUPFAM" id="SSF50978">
    <property type="entry name" value="WD40 repeat-like"/>
    <property type="match status" value="1"/>
</dbReference>
<proteinExistence type="inferred from homology"/>
<dbReference type="PROSITE" id="PS00678">
    <property type="entry name" value="WD_REPEATS_1"/>
    <property type="match status" value="2"/>
</dbReference>
<dbReference type="HOGENOM" id="CLU_002615_0_1_1"/>
<evidence type="ECO:0000256" key="6">
    <source>
        <dbReference type="ARBA" id="ARBA00038255"/>
    </source>
</evidence>
<dbReference type="SMART" id="SM00320">
    <property type="entry name" value="WD40"/>
    <property type="match status" value="5"/>
</dbReference>
<dbReference type="InterPro" id="IPR019775">
    <property type="entry name" value="WD40_repeat_CS"/>
</dbReference>
<accession>G8BYU4</accession>
<dbReference type="OrthoDB" id="66881at2759"/>
<evidence type="ECO:0000256" key="5">
    <source>
        <dbReference type="ARBA" id="ARBA00022737"/>
    </source>
</evidence>
<evidence type="ECO:0000256" key="2">
    <source>
        <dbReference type="ARBA" id="ARBA00022490"/>
    </source>
</evidence>
<dbReference type="InterPro" id="IPR051973">
    <property type="entry name" value="tRNA_Anticodon_Mtase-Reg"/>
</dbReference>
<feature type="repeat" description="WD" evidence="7">
    <location>
        <begin position="926"/>
        <end position="967"/>
    </location>
</feature>
<dbReference type="PANTHER" id="PTHR14344:SF3">
    <property type="entry name" value="WD REPEAT-CONTAINING PROTEIN 6"/>
    <property type="match status" value="1"/>
</dbReference>
<evidence type="ECO:0000313" key="8">
    <source>
        <dbReference type="EMBL" id="CCE65036.1"/>
    </source>
</evidence>
<dbReference type="GO" id="GO:0030234">
    <property type="term" value="F:enzyme regulator activity"/>
    <property type="evidence" value="ECO:0007669"/>
    <property type="project" value="EnsemblFungi"/>
</dbReference>
<evidence type="ECO:0000256" key="4">
    <source>
        <dbReference type="ARBA" id="ARBA00022694"/>
    </source>
</evidence>
<comment type="similarity">
    <text evidence="6">Belongs to the WD repeat WDR6 family.</text>
</comment>
<dbReference type="Pfam" id="PF00400">
    <property type="entry name" value="WD40"/>
    <property type="match status" value="3"/>
</dbReference>
<dbReference type="PROSITE" id="PS50294">
    <property type="entry name" value="WD_REPEATS_REGION"/>
    <property type="match status" value="1"/>
</dbReference>
<dbReference type="SUPFAM" id="SSF69322">
    <property type="entry name" value="Tricorn protease domain 2"/>
    <property type="match status" value="1"/>
</dbReference>
<feature type="repeat" description="WD" evidence="7">
    <location>
        <begin position="176"/>
        <end position="217"/>
    </location>
</feature>
<dbReference type="Gene3D" id="2.130.10.10">
    <property type="entry name" value="YVTN repeat-like/Quinoprotein amine dehydrogenase"/>
    <property type="match status" value="3"/>
</dbReference>
<dbReference type="GO" id="GO:0032456">
    <property type="term" value="P:endocytic recycling"/>
    <property type="evidence" value="ECO:0007669"/>
    <property type="project" value="EnsemblFungi"/>
</dbReference>
<dbReference type="InterPro" id="IPR015943">
    <property type="entry name" value="WD40/YVTN_repeat-like_dom_sf"/>
</dbReference>
<organism evidence="8 9">
    <name type="scientific">Tetrapisispora phaffii (strain ATCC 24235 / CBS 4417 / NBRC 1672 / NRRL Y-8282 / UCD 70-5)</name>
    <name type="common">Yeast</name>
    <name type="synonym">Fabospora phaffii</name>
    <dbReference type="NCBI Taxonomy" id="1071381"/>
    <lineage>
        <taxon>Eukaryota</taxon>
        <taxon>Fungi</taxon>
        <taxon>Dikarya</taxon>
        <taxon>Ascomycota</taxon>
        <taxon>Saccharomycotina</taxon>
        <taxon>Saccharomycetes</taxon>
        <taxon>Saccharomycetales</taxon>
        <taxon>Saccharomycetaceae</taxon>
        <taxon>Tetrapisispora</taxon>
    </lineage>
</organism>
<keyword evidence="2" id="KW-0963">Cytoplasm</keyword>
<keyword evidence="4" id="KW-0819">tRNA processing</keyword>
<dbReference type="SUPFAM" id="SSF101908">
    <property type="entry name" value="Putative isomerase YbhE"/>
    <property type="match status" value="1"/>
</dbReference>
<dbReference type="GeneID" id="11532944"/>
<evidence type="ECO:0000313" key="9">
    <source>
        <dbReference type="Proteomes" id="UP000005666"/>
    </source>
</evidence>
<name>G8BYU4_TETPH</name>
<dbReference type="EMBL" id="HE612865">
    <property type="protein sequence ID" value="CCE65036.1"/>
    <property type="molecule type" value="Genomic_DNA"/>
</dbReference>
<dbReference type="PROSITE" id="PS50082">
    <property type="entry name" value="WD_REPEATS_2"/>
    <property type="match status" value="2"/>
</dbReference>
<dbReference type="KEGG" id="tpf:TPHA_0J02160"/>
<gene>
    <name evidence="8" type="primary">TPHA0J02160</name>
    <name evidence="8" type="ordered locus">TPHA_0J02160</name>
</gene>
<dbReference type="PANTHER" id="PTHR14344">
    <property type="entry name" value="WD REPEAT PROTEIN"/>
    <property type="match status" value="1"/>
</dbReference>
<dbReference type="GO" id="GO:0002130">
    <property type="term" value="P:wobble position ribose methylation"/>
    <property type="evidence" value="ECO:0007669"/>
    <property type="project" value="EnsemblFungi"/>
</dbReference>